<feature type="region of interest" description="Disordered" evidence="1">
    <location>
        <begin position="1"/>
        <end position="40"/>
    </location>
</feature>
<protein>
    <recommendedName>
        <fullName evidence="4">Tc1-like transposase DDE domain-containing protein</fullName>
    </recommendedName>
</protein>
<gene>
    <name evidence="2" type="ORF">L873DRAFT_1835678</name>
</gene>
<dbReference type="STRING" id="1336337.A0A3N4JPU5"/>
<organism evidence="2 3">
    <name type="scientific">Choiromyces venosus 120613-1</name>
    <dbReference type="NCBI Taxonomy" id="1336337"/>
    <lineage>
        <taxon>Eukaryota</taxon>
        <taxon>Fungi</taxon>
        <taxon>Dikarya</taxon>
        <taxon>Ascomycota</taxon>
        <taxon>Pezizomycotina</taxon>
        <taxon>Pezizomycetes</taxon>
        <taxon>Pezizales</taxon>
        <taxon>Tuberaceae</taxon>
        <taxon>Choiromyces</taxon>
    </lineage>
</organism>
<name>A0A3N4JPU5_9PEZI</name>
<dbReference type="OrthoDB" id="5400049at2759"/>
<dbReference type="InterPro" id="IPR036397">
    <property type="entry name" value="RNaseH_sf"/>
</dbReference>
<dbReference type="EMBL" id="ML120392">
    <property type="protein sequence ID" value="RPA98851.1"/>
    <property type="molecule type" value="Genomic_DNA"/>
</dbReference>
<proteinExistence type="predicted"/>
<dbReference type="GO" id="GO:0003676">
    <property type="term" value="F:nucleic acid binding"/>
    <property type="evidence" value="ECO:0007669"/>
    <property type="project" value="InterPro"/>
</dbReference>
<dbReference type="Gene3D" id="3.30.420.10">
    <property type="entry name" value="Ribonuclease H-like superfamily/Ribonuclease H"/>
    <property type="match status" value="1"/>
</dbReference>
<evidence type="ECO:0000256" key="1">
    <source>
        <dbReference type="SAM" id="MobiDB-lite"/>
    </source>
</evidence>
<sequence length="750" mass="86038">MPPIRRQNQHLQAAREQRNKGREAMGKQKGIDKIGGCEEDERERLNEKEIRAEVHFLDFDSELEEEEEEEEYTDWEEEVDVDFSASRGAEEKNGDKGLLDRLKGVEASVFDTAKIRYSRGANLGECQTCRKCQQDRELRRAASGCVPLVRHMEKRAKEPLQWVSENDLKQQGHEAAIKALKKKINSTKSRLQGQNLSRHQAVLAFLCIQQKKQAGETRRQLAFFVARCFNRGWYFARKIVTWELSWVQERIIDEGRQGCFAKVRSWLNDEGVELAVREWISGAGEHITAHGLAKAVGDYVQSRRVTEVIGAVLGTAMHDSGIEEEGRPGRVRARTARRWLNKMGFTYGEVRKSVYVDGHERADVVEYRKEVFLPLWDSLVPRMVEFKEDGSWSIPESLPLGEKPLVFITHDESTFNANDGKRRTWKEDGKQPLRAKSRGKGIMVSGFLTPGGRLKVPDTISNEELLLDPMWPKRGGIPIRDAMEYLEYGKNNYWMGDKMVHHTMQIALPIFQIAFPGCQALFAFDNASNHSCYASDALLACKMNRGPGGSQPLMRDGFIHSKQRPQAMVYSQNHPNFLLQGKAKGLEQVLKERGLWKKRRPDGFPFLLECPTSNNRSGCDPNILGGCCGRVVLAAERDFLEQNGRLQEELEASGQRVIFYPKFHCELNFIERFWCSAKYYTRENCQYSLEGLRETIPQALDSVSSATIHRYFLACMRILDAYRSGLHYGTAEFRERVYKSHRHVEDKTKW</sequence>
<dbReference type="PANTHER" id="PTHR35871:SF1">
    <property type="entry name" value="CXC1-LIKE CYSTEINE CLUSTER ASSOCIATED WITH KDZ TRANSPOSASES DOMAIN-CONTAINING PROTEIN"/>
    <property type="match status" value="1"/>
</dbReference>
<accession>A0A3N4JPU5</accession>
<dbReference type="PANTHER" id="PTHR35871">
    <property type="entry name" value="EXPRESSED PROTEIN"/>
    <property type="match status" value="1"/>
</dbReference>
<dbReference type="AlphaFoldDB" id="A0A3N4JPU5"/>
<reference evidence="2 3" key="1">
    <citation type="journal article" date="2018" name="Nat. Ecol. Evol.">
        <title>Pezizomycetes genomes reveal the molecular basis of ectomycorrhizal truffle lifestyle.</title>
        <authorList>
            <person name="Murat C."/>
            <person name="Payen T."/>
            <person name="Noel B."/>
            <person name="Kuo A."/>
            <person name="Morin E."/>
            <person name="Chen J."/>
            <person name="Kohler A."/>
            <person name="Krizsan K."/>
            <person name="Balestrini R."/>
            <person name="Da Silva C."/>
            <person name="Montanini B."/>
            <person name="Hainaut M."/>
            <person name="Levati E."/>
            <person name="Barry K.W."/>
            <person name="Belfiori B."/>
            <person name="Cichocki N."/>
            <person name="Clum A."/>
            <person name="Dockter R.B."/>
            <person name="Fauchery L."/>
            <person name="Guy J."/>
            <person name="Iotti M."/>
            <person name="Le Tacon F."/>
            <person name="Lindquist E.A."/>
            <person name="Lipzen A."/>
            <person name="Malagnac F."/>
            <person name="Mello A."/>
            <person name="Molinier V."/>
            <person name="Miyauchi S."/>
            <person name="Poulain J."/>
            <person name="Riccioni C."/>
            <person name="Rubini A."/>
            <person name="Sitrit Y."/>
            <person name="Splivallo R."/>
            <person name="Traeger S."/>
            <person name="Wang M."/>
            <person name="Zifcakova L."/>
            <person name="Wipf D."/>
            <person name="Zambonelli A."/>
            <person name="Paolocci F."/>
            <person name="Nowrousian M."/>
            <person name="Ottonello S."/>
            <person name="Baldrian P."/>
            <person name="Spatafora J.W."/>
            <person name="Henrissat B."/>
            <person name="Nagy L.G."/>
            <person name="Aury J.M."/>
            <person name="Wincker P."/>
            <person name="Grigoriev I.V."/>
            <person name="Bonfante P."/>
            <person name="Martin F.M."/>
        </authorList>
    </citation>
    <scope>NUCLEOTIDE SEQUENCE [LARGE SCALE GENOMIC DNA]</scope>
    <source>
        <strain evidence="2 3">120613-1</strain>
    </source>
</reference>
<evidence type="ECO:0000313" key="2">
    <source>
        <dbReference type="EMBL" id="RPA98851.1"/>
    </source>
</evidence>
<keyword evidence="3" id="KW-1185">Reference proteome</keyword>
<evidence type="ECO:0000313" key="3">
    <source>
        <dbReference type="Proteomes" id="UP000276215"/>
    </source>
</evidence>
<dbReference type="Proteomes" id="UP000276215">
    <property type="component" value="Unassembled WGS sequence"/>
</dbReference>
<evidence type="ECO:0008006" key="4">
    <source>
        <dbReference type="Google" id="ProtNLM"/>
    </source>
</evidence>
<feature type="compositionally biased region" description="Basic and acidic residues" evidence="1">
    <location>
        <begin position="13"/>
        <end position="40"/>
    </location>
</feature>